<dbReference type="InterPro" id="IPR036388">
    <property type="entry name" value="WH-like_DNA-bd_sf"/>
</dbReference>
<reference evidence="6 7" key="1">
    <citation type="submission" date="2006-02" db="EMBL/GenBank/DDBJ databases">
        <authorList>
            <person name="Pinhassi J."/>
            <person name="Pedros-Alio C."/>
            <person name="Ferriera S."/>
            <person name="Johnson J."/>
            <person name="Kravitz S."/>
            <person name="Halpern A."/>
            <person name="Remington K."/>
            <person name="Beeson K."/>
            <person name="Tran B."/>
            <person name="Rogers Y.-H."/>
            <person name="Friedman R."/>
            <person name="Venter J.C."/>
        </authorList>
    </citation>
    <scope>NUCLEOTIDE SEQUENCE [LARGE SCALE GENOMIC DNA]</scope>
    <source>
        <strain evidence="6 7">MED92</strain>
    </source>
</reference>
<dbReference type="EMBL" id="AAOW01000003">
    <property type="protein sequence ID" value="EAR62224.1"/>
    <property type="molecule type" value="Genomic_DNA"/>
</dbReference>
<dbReference type="SUPFAM" id="SSF53850">
    <property type="entry name" value="Periplasmic binding protein-like II"/>
    <property type="match status" value="1"/>
</dbReference>
<organism evidence="6 7">
    <name type="scientific">Neptuniibacter caesariensis</name>
    <dbReference type="NCBI Taxonomy" id="207954"/>
    <lineage>
        <taxon>Bacteria</taxon>
        <taxon>Pseudomonadati</taxon>
        <taxon>Pseudomonadota</taxon>
        <taxon>Gammaproteobacteria</taxon>
        <taxon>Oceanospirillales</taxon>
        <taxon>Oceanospirillaceae</taxon>
        <taxon>Neptuniibacter</taxon>
    </lineage>
</organism>
<dbReference type="InterPro" id="IPR000847">
    <property type="entry name" value="LysR_HTH_N"/>
</dbReference>
<comment type="caution">
    <text evidence="6">The sequence shown here is derived from an EMBL/GenBank/DDBJ whole genome shotgun (WGS) entry which is preliminary data.</text>
</comment>
<dbReference type="PANTHER" id="PTHR30126">
    <property type="entry name" value="HTH-TYPE TRANSCRIPTIONAL REGULATOR"/>
    <property type="match status" value="1"/>
</dbReference>
<dbReference type="InterPro" id="IPR005119">
    <property type="entry name" value="LysR_subst-bd"/>
</dbReference>
<sequence>MSLSIRQLKVFEATARLERLTLAADEQALSQSAASQSLKELEQSLGYALFTRLGRELQITDRGEDLLPKVRQVISLLTEIEKPQTSKLEGTLRVAASVTIACYLLPQLTAKFISCHPDVKPEILIGNTGSVIEKLEKGQAQVGLIEGPASPAKLKVTPWLEDDLALFCHPTNPLAKSGFITLDELPKLNWILRESGSGTRNVFDQSVQKAGGKINSVLAMNRQEAIKQSVKADLGIGCLSRLSIREDVESGRLVELSSELDLSRRFSIVTPELSSPLVEAFIHSLLGDAT</sequence>
<proteinExistence type="inferred from homology"/>
<dbReference type="GO" id="GO:0000976">
    <property type="term" value="F:transcription cis-regulatory region binding"/>
    <property type="evidence" value="ECO:0007669"/>
    <property type="project" value="TreeGrafter"/>
</dbReference>
<keyword evidence="2" id="KW-0805">Transcription regulation</keyword>
<dbReference type="SUPFAM" id="SSF46785">
    <property type="entry name" value="Winged helix' DNA-binding domain"/>
    <property type="match status" value="1"/>
</dbReference>
<protein>
    <submittedName>
        <fullName evidence="6">Substrate-binding transcriptional regulator, LysR family protein</fullName>
    </submittedName>
</protein>
<evidence type="ECO:0000256" key="4">
    <source>
        <dbReference type="ARBA" id="ARBA00023163"/>
    </source>
</evidence>
<evidence type="ECO:0000313" key="7">
    <source>
        <dbReference type="Proteomes" id="UP000002171"/>
    </source>
</evidence>
<feature type="domain" description="HTH lysR-type" evidence="5">
    <location>
        <begin position="3"/>
        <end position="60"/>
    </location>
</feature>
<dbReference type="Gene3D" id="3.40.190.10">
    <property type="entry name" value="Periplasmic binding protein-like II"/>
    <property type="match status" value="2"/>
</dbReference>
<dbReference type="Pfam" id="PF00126">
    <property type="entry name" value="HTH_1"/>
    <property type="match status" value="1"/>
</dbReference>
<comment type="similarity">
    <text evidence="1">Belongs to the LysR transcriptional regulatory family.</text>
</comment>
<name>A0A7U8C9E1_NEPCE</name>
<accession>A0A7U8C9E1</accession>
<dbReference type="Gene3D" id="1.10.10.10">
    <property type="entry name" value="Winged helix-like DNA-binding domain superfamily/Winged helix DNA-binding domain"/>
    <property type="match status" value="1"/>
</dbReference>
<evidence type="ECO:0000256" key="1">
    <source>
        <dbReference type="ARBA" id="ARBA00009437"/>
    </source>
</evidence>
<dbReference type="PANTHER" id="PTHR30126:SF94">
    <property type="entry name" value="LYSR FAMILY TRANSCRIPTIONAL REGULATOR"/>
    <property type="match status" value="1"/>
</dbReference>
<dbReference type="AlphaFoldDB" id="A0A7U8C9E1"/>
<evidence type="ECO:0000256" key="2">
    <source>
        <dbReference type="ARBA" id="ARBA00023015"/>
    </source>
</evidence>
<keyword evidence="3" id="KW-0238">DNA-binding</keyword>
<gene>
    <name evidence="6" type="ORF">MED92_14343</name>
</gene>
<dbReference type="PRINTS" id="PR00039">
    <property type="entry name" value="HTHLYSR"/>
</dbReference>
<dbReference type="Proteomes" id="UP000002171">
    <property type="component" value="Unassembled WGS sequence"/>
</dbReference>
<dbReference type="Pfam" id="PF03466">
    <property type="entry name" value="LysR_substrate"/>
    <property type="match status" value="1"/>
</dbReference>
<dbReference type="CDD" id="cd08420">
    <property type="entry name" value="PBP2_CysL_like"/>
    <property type="match status" value="1"/>
</dbReference>
<evidence type="ECO:0000313" key="6">
    <source>
        <dbReference type="EMBL" id="EAR62224.1"/>
    </source>
</evidence>
<keyword evidence="4" id="KW-0804">Transcription</keyword>
<dbReference type="PROSITE" id="PS50931">
    <property type="entry name" value="HTH_LYSR"/>
    <property type="match status" value="1"/>
</dbReference>
<dbReference type="RefSeq" id="WP_007020534.1">
    <property type="nucleotide sequence ID" value="NZ_CH724125.1"/>
</dbReference>
<dbReference type="OrthoDB" id="9808620at2"/>
<evidence type="ECO:0000259" key="5">
    <source>
        <dbReference type="PROSITE" id="PS50931"/>
    </source>
</evidence>
<dbReference type="InterPro" id="IPR036390">
    <property type="entry name" value="WH_DNA-bd_sf"/>
</dbReference>
<dbReference type="GO" id="GO:0003700">
    <property type="term" value="F:DNA-binding transcription factor activity"/>
    <property type="evidence" value="ECO:0007669"/>
    <property type="project" value="InterPro"/>
</dbReference>
<keyword evidence="7" id="KW-1185">Reference proteome</keyword>
<evidence type="ECO:0000256" key="3">
    <source>
        <dbReference type="ARBA" id="ARBA00023125"/>
    </source>
</evidence>